<comment type="caution">
    <text evidence="2">The sequence shown here is derived from an EMBL/GenBank/DDBJ whole genome shotgun (WGS) entry which is preliminary data.</text>
</comment>
<reference evidence="2 3" key="1">
    <citation type="submission" date="2023-07" db="EMBL/GenBank/DDBJ databases">
        <title>Sorghum-associated microbial communities from plants grown in Nebraska, USA.</title>
        <authorList>
            <person name="Schachtman D."/>
        </authorList>
    </citation>
    <scope>NUCLEOTIDE SEQUENCE [LARGE SCALE GENOMIC DNA]</scope>
    <source>
        <strain evidence="2 3">BE198</strain>
    </source>
</reference>
<gene>
    <name evidence="2" type="ORF">J2X06_002550</name>
</gene>
<proteinExistence type="predicted"/>
<organism evidence="2 3">
    <name type="scientific">Lysobacter niastensis</name>
    <dbReference type="NCBI Taxonomy" id="380629"/>
    <lineage>
        <taxon>Bacteria</taxon>
        <taxon>Pseudomonadati</taxon>
        <taxon>Pseudomonadota</taxon>
        <taxon>Gammaproteobacteria</taxon>
        <taxon>Lysobacterales</taxon>
        <taxon>Lysobacteraceae</taxon>
        <taxon>Lysobacter</taxon>
    </lineage>
</organism>
<feature type="signal peptide" evidence="1">
    <location>
        <begin position="1"/>
        <end position="26"/>
    </location>
</feature>
<protein>
    <recommendedName>
        <fullName evidence="4">DUF4822 domain-containing protein</fullName>
    </recommendedName>
</protein>
<evidence type="ECO:0008006" key="4">
    <source>
        <dbReference type="Google" id="ProtNLM"/>
    </source>
</evidence>
<evidence type="ECO:0000256" key="1">
    <source>
        <dbReference type="SAM" id="SignalP"/>
    </source>
</evidence>
<dbReference type="RefSeq" id="WP_310062956.1">
    <property type="nucleotide sequence ID" value="NZ_JAVDVY010000002.1"/>
</dbReference>
<keyword evidence="1" id="KW-0732">Signal</keyword>
<name>A0ABU1WCG9_9GAMM</name>
<dbReference type="EMBL" id="JAVDVY010000002">
    <property type="protein sequence ID" value="MDR7135341.1"/>
    <property type="molecule type" value="Genomic_DNA"/>
</dbReference>
<keyword evidence="3" id="KW-1185">Reference proteome</keyword>
<dbReference type="Proteomes" id="UP001251524">
    <property type="component" value="Unassembled WGS sequence"/>
</dbReference>
<accession>A0ABU1WCG9</accession>
<sequence length="161" mass="17031">MNRRIFRARLASAPLLALLCLMGCKGADTAQQAAPEVAAATAPTPSAVAEPPASSATAKVDRMQFADRVWRVKESSTVAAGTTYAFLADGTLVIDSPGGTPLYGQWRFDDGALTLVEEGQAYPTEILEHGKDSMRIRSHNPGTPVDILLVAAPEVTLPQAR</sequence>
<evidence type="ECO:0000313" key="3">
    <source>
        <dbReference type="Proteomes" id="UP001251524"/>
    </source>
</evidence>
<evidence type="ECO:0000313" key="2">
    <source>
        <dbReference type="EMBL" id="MDR7135341.1"/>
    </source>
</evidence>
<feature type="chain" id="PRO_5045567107" description="DUF4822 domain-containing protein" evidence="1">
    <location>
        <begin position="27"/>
        <end position="161"/>
    </location>
</feature>